<evidence type="ECO:0000256" key="1">
    <source>
        <dbReference type="SAM" id="SignalP"/>
    </source>
</evidence>
<dbReference type="AlphaFoldDB" id="A0A368SKA5"/>
<sequence length="105" mass="11476">MTMGWISIPILGFFVTLLAIFDSLAREPTSGPLAMDLKREVPAPVLPDEGTADGRLSLPVRLAVQWCVDAFDVLSIVVFQKVDVSLSVWDSTSGFILRALLFVKP</sequence>
<keyword evidence="1" id="KW-0732">Signal</keyword>
<dbReference type="EMBL" id="CM003536">
    <property type="protein sequence ID" value="RCV42879.1"/>
    <property type="molecule type" value="Genomic_DNA"/>
</dbReference>
<reference evidence="2" key="1">
    <citation type="journal article" date="2012" name="Nat. Biotechnol.">
        <title>Reference genome sequence of the model plant Setaria.</title>
        <authorList>
            <person name="Bennetzen J.L."/>
            <person name="Schmutz J."/>
            <person name="Wang H."/>
            <person name="Percifield R."/>
            <person name="Hawkins J."/>
            <person name="Pontaroli A.C."/>
            <person name="Estep M."/>
            <person name="Feng L."/>
            <person name="Vaughn J.N."/>
            <person name="Grimwood J."/>
            <person name="Jenkins J."/>
            <person name="Barry K."/>
            <person name="Lindquist E."/>
            <person name="Hellsten U."/>
            <person name="Deshpande S."/>
            <person name="Wang X."/>
            <person name="Wu X."/>
            <person name="Mitros T."/>
            <person name="Triplett J."/>
            <person name="Yang X."/>
            <person name="Ye C.Y."/>
            <person name="Mauro-Herrera M."/>
            <person name="Wang L."/>
            <person name="Li P."/>
            <person name="Sharma M."/>
            <person name="Sharma R."/>
            <person name="Ronald P.C."/>
            <person name="Panaud O."/>
            <person name="Kellogg E.A."/>
            <person name="Brutnell T.P."/>
            <person name="Doust A.N."/>
            <person name="Tuskan G.A."/>
            <person name="Rokhsar D."/>
            <person name="Devos K.M."/>
        </authorList>
    </citation>
    <scope>NUCLEOTIDE SEQUENCE [LARGE SCALE GENOMIC DNA]</scope>
    <source>
        <strain evidence="2">Yugu1</strain>
    </source>
</reference>
<feature type="chain" id="PRO_5016875732" evidence="1">
    <location>
        <begin position="26"/>
        <end position="105"/>
    </location>
</feature>
<name>A0A368SKA5_SETIT</name>
<feature type="signal peptide" evidence="1">
    <location>
        <begin position="1"/>
        <end position="25"/>
    </location>
</feature>
<protein>
    <submittedName>
        <fullName evidence="2">Uncharacterized protein</fullName>
    </submittedName>
</protein>
<reference evidence="2" key="2">
    <citation type="submission" date="2015-07" db="EMBL/GenBank/DDBJ databases">
        <authorList>
            <person name="Noorani M."/>
        </authorList>
    </citation>
    <scope>NUCLEOTIDE SEQUENCE</scope>
    <source>
        <strain evidence="2">Yugu1</strain>
    </source>
</reference>
<gene>
    <name evidence="2" type="ORF">SETIT_9G250600v2</name>
</gene>
<proteinExistence type="predicted"/>
<accession>A0A368SKA5</accession>
<evidence type="ECO:0000313" key="2">
    <source>
        <dbReference type="EMBL" id="RCV42879.1"/>
    </source>
</evidence>
<organism evidence="2">
    <name type="scientific">Setaria italica</name>
    <name type="common">Foxtail millet</name>
    <name type="synonym">Panicum italicum</name>
    <dbReference type="NCBI Taxonomy" id="4555"/>
    <lineage>
        <taxon>Eukaryota</taxon>
        <taxon>Viridiplantae</taxon>
        <taxon>Streptophyta</taxon>
        <taxon>Embryophyta</taxon>
        <taxon>Tracheophyta</taxon>
        <taxon>Spermatophyta</taxon>
        <taxon>Magnoliopsida</taxon>
        <taxon>Liliopsida</taxon>
        <taxon>Poales</taxon>
        <taxon>Poaceae</taxon>
        <taxon>PACMAD clade</taxon>
        <taxon>Panicoideae</taxon>
        <taxon>Panicodae</taxon>
        <taxon>Paniceae</taxon>
        <taxon>Cenchrinae</taxon>
        <taxon>Setaria</taxon>
    </lineage>
</organism>